<keyword evidence="1" id="KW-0812">Transmembrane</keyword>
<accession>A0A0N1EMG8</accession>
<sequence length="128" mass="14074">MSQQNQLNTVQRVVKHVLLWTVFAYCYHSAINLLVKMAIDAQPDAVLLTSFVYCLGFNILSGHLITKYDKHWPVIGAFFIGVVGVVVVPAVLVGTHALLSRPLLAGILISLPAFTFAMGLIKQKLNKN</sequence>
<reference evidence="2 3" key="1">
    <citation type="submission" date="2015-08" db="EMBL/GenBank/DDBJ databases">
        <title>Draft Genome Sequence of Pseudoalteromonas porphyrae UCD-SED14.</title>
        <authorList>
            <person name="Coil D.A."/>
            <person name="Jospin G."/>
            <person name="Lee R.D."/>
            <person name="Eisen J.A."/>
        </authorList>
    </citation>
    <scope>NUCLEOTIDE SEQUENCE [LARGE SCALE GENOMIC DNA]</scope>
    <source>
        <strain evidence="2 3">UCD-SED14</strain>
    </source>
</reference>
<keyword evidence="1" id="KW-1133">Transmembrane helix</keyword>
<comment type="caution">
    <text evidence="2">The sequence shown here is derived from an EMBL/GenBank/DDBJ whole genome shotgun (WGS) entry which is preliminary data.</text>
</comment>
<evidence type="ECO:0000313" key="2">
    <source>
        <dbReference type="EMBL" id="KPH64302.1"/>
    </source>
</evidence>
<keyword evidence="1" id="KW-0472">Membrane</keyword>
<name>A0A0N1EMG8_9GAMM</name>
<dbReference type="PATRIC" id="fig|187330.3.peg.3253"/>
<proteinExistence type="predicted"/>
<dbReference type="EMBL" id="LHPH01000005">
    <property type="protein sequence ID" value="KPH64302.1"/>
    <property type="molecule type" value="Genomic_DNA"/>
</dbReference>
<dbReference type="STRING" id="187330.AMS58_03405"/>
<evidence type="ECO:0008006" key="4">
    <source>
        <dbReference type="Google" id="ProtNLM"/>
    </source>
</evidence>
<feature type="transmembrane region" description="Helical" evidence="1">
    <location>
        <begin position="45"/>
        <end position="65"/>
    </location>
</feature>
<evidence type="ECO:0000256" key="1">
    <source>
        <dbReference type="SAM" id="Phobius"/>
    </source>
</evidence>
<feature type="transmembrane region" description="Helical" evidence="1">
    <location>
        <begin position="17"/>
        <end position="39"/>
    </location>
</feature>
<dbReference type="AlphaFoldDB" id="A0A0N1EMG8"/>
<dbReference type="RefSeq" id="WP_054203616.1">
    <property type="nucleotide sequence ID" value="NZ_LHPH01000005.1"/>
</dbReference>
<gene>
    <name evidence="2" type="ORF">ADS77_06370</name>
</gene>
<dbReference type="Proteomes" id="UP000037848">
    <property type="component" value="Unassembled WGS sequence"/>
</dbReference>
<evidence type="ECO:0000313" key="3">
    <source>
        <dbReference type="Proteomes" id="UP000037848"/>
    </source>
</evidence>
<organism evidence="2 3">
    <name type="scientific">Pseudoalteromonas porphyrae</name>
    <dbReference type="NCBI Taxonomy" id="187330"/>
    <lineage>
        <taxon>Bacteria</taxon>
        <taxon>Pseudomonadati</taxon>
        <taxon>Pseudomonadota</taxon>
        <taxon>Gammaproteobacteria</taxon>
        <taxon>Alteromonadales</taxon>
        <taxon>Pseudoalteromonadaceae</taxon>
        <taxon>Pseudoalteromonas</taxon>
    </lineage>
</organism>
<protein>
    <recommendedName>
        <fullName evidence="4">Polysaccharide biosynthesis protein</fullName>
    </recommendedName>
</protein>
<feature type="transmembrane region" description="Helical" evidence="1">
    <location>
        <begin position="103"/>
        <end position="121"/>
    </location>
</feature>
<keyword evidence="3" id="KW-1185">Reference proteome</keyword>
<feature type="transmembrane region" description="Helical" evidence="1">
    <location>
        <begin position="72"/>
        <end position="97"/>
    </location>
</feature>